<sequence>MTDTALAPAAAAPAPERQSSKLDDVMLAMDVVDTLRHDQKITERELAESDREEDLIERLRAIYRGQGIAVPDEILRQGVKALREERFTYKPPRDSLSLKLARLYVTRERWGKWALGAFAALVIGSGWLAYEGYSARVELTQTIPAAITRLSTDITREAGSDAVRQRAAALVVDGETAARDGKAPAARAAVAALEALRDDLRLEYDLRIVSRPGESTGVWRRPRRNPGAMNYYVIVEAIGRDGRAIARPVTSEEDGTTRTVTKWGVRVPESLYRRVEADKRDDGIVQNAILGRKARGQLEPVWREALPGGAILDW</sequence>
<dbReference type="OrthoDB" id="6115808at2"/>
<evidence type="ECO:0000313" key="1">
    <source>
        <dbReference type="EMBL" id="PTM50418.1"/>
    </source>
</evidence>
<name>A0A2T4YX99_9HYPH</name>
<organism evidence="1 2">
    <name type="scientific">Phreatobacter oligotrophus</name>
    <dbReference type="NCBI Taxonomy" id="1122261"/>
    <lineage>
        <taxon>Bacteria</taxon>
        <taxon>Pseudomonadati</taxon>
        <taxon>Pseudomonadota</taxon>
        <taxon>Alphaproteobacteria</taxon>
        <taxon>Hyphomicrobiales</taxon>
        <taxon>Phreatobacteraceae</taxon>
        <taxon>Phreatobacter</taxon>
    </lineage>
</organism>
<comment type="caution">
    <text evidence="1">The sequence shown here is derived from an EMBL/GenBank/DDBJ whole genome shotgun (WGS) entry which is preliminary data.</text>
</comment>
<keyword evidence="2" id="KW-1185">Reference proteome</keyword>
<dbReference type="Proteomes" id="UP000241808">
    <property type="component" value="Unassembled WGS sequence"/>
</dbReference>
<evidence type="ECO:0000313" key="2">
    <source>
        <dbReference type="Proteomes" id="UP000241808"/>
    </source>
</evidence>
<proteinExistence type="predicted"/>
<dbReference type="InterPro" id="IPR045964">
    <property type="entry name" value="DUF6384"/>
</dbReference>
<dbReference type="Pfam" id="PF19911">
    <property type="entry name" value="DUF6384"/>
    <property type="match status" value="1"/>
</dbReference>
<dbReference type="EMBL" id="PZZL01000014">
    <property type="protein sequence ID" value="PTM50418.1"/>
    <property type="molecule type" value="Genomic_DNA"/>
</dbReference>
<protein>
    <submittedName>
        <fullName evidence="1">Uncharacterized protein</fullName>
    </submittedName>
</protein>
<dbReference type="RefSeq" id="WP_108179361.1">
    <property type="nucleotide sequence ID" value="NZ_PZZL01000014.1"/>
</dbReference>
<accession>A0A2T4YX99</accession>
<gene>
    <name evidence="1" type="ORF">C8P69_1144</name>
</gene>
<dbReference type="AlphaFoldDB" id="A0A2T4YX99"/>
<reference evidence="1 2" key="1">
    <citation type="submission" date="2018-04" db="EMBL/GenBank/DDBJ databases">
        <title>Genomic Encyclopedia of Archaeal and Bacterial Type Strains, Phase II (KMG-II): from individual species to whole genera.</title>
        <authorList>
            <person name="Goeker M."/>
        </authorList>
    </citation>
    <scope>NUCLEOTIDE SEQUENCE [LARGE SCALE GENOMIC DNA]</scope>
    <source>
        <strain evidence="1 2">DSM 25521</strain>
    </source>
</reference>